<dbReference type="PROSITE" id="PS50294">
    <property type="entry name" value="WD_REPEATS_REGION"/>
    <property type="match status" value="1"/>
</dbReference>
<protein>
    <submittedName>
        <fullName evidence="7">WD40 repeat-like protein</fullName>
    </submittedName>
</protein>
<dbReference type="Pfam" id="PF00400">
    <property type="entry name" value="WD40"/>
    <property type="match status" value="3"/>
</dbReference>
<evidence type="ECO:0000256" key="6">
    <source>
        <dbReference type="SAM" id="MobiDB-lite"/>
    </source>
</evidence>
<reference evidence="7 8" key="1">
    <citation type="submission" date="2015-03" db="EMBL/GenBank/DDBJ databases">
        <title>Genomics and transcriptomics of the oil-accumulating basidiomycete yeast T. oleaginosus allow insights into substrate utilization and the diverse evolutionary trajectories of mating systems in fungi.</title>
        <authorList>
            <consortium name="DOE Joint Genome Institute"/>
            <person name="Kourist R."/>
            <person name="Kracht O."/>
            <person name="Bracharz F."/>
            <person name="Lipzen A."/>
            <person name="Nolan M."/>
            <person name="Ohm R."/>
            <person name="Grigoriev I."/>
            <person name="Sun S."/>
            <person name="Heitman J."/>
            <person name="Bruck T."/>
            <person name="Nowrousian M."/>
        </authorList>
    </citation>
    <scope>NUCLEOTIDE SEQUENCE [LARGE SCALE GENOMIC DNA]</scope>
    <source>
        <strain evidence="7 8">IBC0246</strain>
    </source>
</reference>
<dbReference type="InterPro" id="IPR001680">
    <property type="entry name" value="WD40_rpt"/>
</dbReference>
<dbReference type="PANTHER" id="PTHR44040:SF1">
    <property type="entry name" value="RETINOBLASTOMA-BINDING PROTEIN 5"/>
    <property type="match status" value="1"/>
</dbReference>
<keyword evidence="2 5" id="KW-0853">WD repeat</keyword>
<dbReference type="PROSITE" id="PS00678">
    <property type="entry name" value="WD_REPEATS_1"/>
    <property type="match status" value="2"/>
</dbReference>
<keyword evidence="8" id="KW-1185">Reference proteome</keyword>
<evidence type="ECO:0000313" key="7">
    <source>
        <dbReference type="EMBL" id="KLT44357.1"/>
    </source>
</evidence>
<dbReference type="InterPro" id="IPR015943">
    <property type="entry name" value="WD40/YVTN_repeat-like_dom_sf"/>
</dbReference>
<organism evidence="7 8">
    <name type="scientific">Cutaneotrichosporon oleaginosum</name>
    <dbReference type="NCBI Taxonomy" id="879819"/>
    <lineage>
        <taxon>Eukaryota</taxon>
        <taxon>Fungi</taxon>
        <taxon>Dikarya</taxon>
        <taxon>Basidiomycota</taxon>
        <taxon>Agaricomycotina</taxon>
        <taxon>Tremellomycetes</taxon>
        <taxon>Trichosporonales</taxon>
        <taxon>Trichosporonaceae</taxon>
        <taxon>Cutaneotrichosporon</taxon>
    </lineage>
</organism>
<feature type="repeat" description="WD" evidence="5">
    <location>
        <begin position="25"/>
        <end position="62"/>
    </location>
</feature>
<name>A0A0J0XTD6_9TREE</name>
<evidence type="ECO:0000256" key="5">
    <source>
        <dbReference type="PROSITE-ProRule" id="PRU00221"/>
    </source>
</evidence>
<dbReference type="STRING" id="879819.A0A0J0XTD6"/>
<dbReference type="PANTHER" id="PTHR44040">
    <property type="entry name" value="RETINOBLASTOMA-BINDING PROTEIN 5"/>
    <property type="match status" value="1"/>
</dbReference>
<evidence type="ECO:0000256" key="3">
    <source>
        <dbReference type="ARBA" id="ARBA00022737"/>
    </source>
</evidence>
<dbReference type="AlphaFoldDB" id="A0A0J0XTD6"/>
<dbReference type="EMBL" id="KQ087187">
    <property type="protein sequence ID" value="KLT44357.1"/>
    <property type="molecule type" value="Genomic_DNA"/>
</dbReference>
<dbReference type="Proteomes" id="UP000053611">
    <property type="component" value="Unassembled WGS sequence"/>
</dbReference>
<comment type="subcellular location">
    <subcellularLocation>
        <location evidence="1">Nucleus</location>
    </subcellularLocation>
</comment>
<accession>A0A0J0XTD6</accession>
<evidence type="ECO:0000313" key="8">
    <source>
        <dbReference type="Proteomes" id="UP000053611"/>
    </source>
</evidence>
<feature type="repeat" description="WD" evidence="5">
    <location>
        <begin position="63"/>
        <end position="96"/>
    </location>
</feature>
<evidence type="ECO:0000256" key="1">
    <source>
        <dbReference type="ARBA" id="ARBA00004123"/>
    </source>
</evidence>
<dbReference type="SUPFAM" id="SSF50978">
    <property type="entry name" value="WD40 repeat-like"/>
    <property type="match status" value="1"/>
</dbReference>
<proteinExistence type="predicted"/>
<dbReference type="InterPro" id="IPR037850">
    <property type="entry name" value="RBBP5/Swd1"/>
</dbReference>
<dbReference type="InterPro" id="IPR019775">
    <property type="entry name" value="WD40_repeat_CS"/>
</dbReference>
<dbReference type="InterPro" id="IPR036322">
    <property type="entry name" value="WD40_repeat_dom_sf"/>
</dbReference>
<gene>
    <name evidence="7" type="ORF">CC85DRAFT_283601</name>
</gene>
<keyword evidence="3" id="KW-0677">Repeat</keyword>
<evidence type="ECO:0000256" key="2">
    <source>
        <dbReference type="ARBA" id="ARBA00022574"/>
    </source>
</evidence>
<sequence length="468" mass="51129">MQQLLNPFAQKYPEAVDCTLSSQATSVRFNPSGPYAGHYLAAGGSDGLVEVWDVETRGIVRQLEGHVKAVGGLSWSRNNRFLLSTSLDGTAIIWDLAPLSPLLRQRVGATWPRKRTLRFDAPLSTGAFHPRNAGIILLTLACNEVVLVDLRGQAPSEGGQRWVLEDVMEGEGDGEEEGEPAKKRQALTCAAWSPCGSRIYAGTNGGMVLVIDPVSRLVQSRIKVGTSGIKQLAFDGAGRNLILNSTDRALRVLTVSPQTGALAPIHRFQDLVNRTPWHAVGFSGDGEYVFGGAGHKMSHNVFVWDREAGALVKVLEGPKESLMDADWHPTRPIIATVENSGDVHIWQTSSPDNWAAFAPGFEELEENVEYDEREDEFDIEDEDDAARKMNEAEDEVIDVLSPADDFPRRPEPALGAAGAAEHDEEDEAARAARLVRAAAEWADAQPDDDGWEGFYLSIDLLEEPIENE</sequence>
<dbReference type="OrthoDB" id="196858at2759"/>
<dbReference type="SMART" id="SM00320">
    <property type="entry name" value="WD40"/>
    <property type="match status" value="6"/>
</dbReference>
<evidence type="ECO:0000256" key="4">
    <source>
        <dbReference type="ARBA" id="ARBA00023242"/>
    </source>
</evidence>
<dbReference type="PROSITE" id="PS50082">
    <property type="entry name" value="WD_REPEATS_2"/>
    <property type="match status" value="2"/>
</dbReference>
<keyword evidence="4" id="KW-0539">Nucleus</keyword>
<dbReference type="Gene3D" id="2.130.10.10">
    <property type="entry name" value="YVTN repeat-like/Quinoprotein amine dehydrogenase"/>
    <property type="match status" value="2"/>
</dbReference>
<feature type="region of interest" description="Disordered" evidence="6">
    <location>
        <begin position="402"/>
        <end position="429"/>
    </location>
</feature>
<dbReference type="GO" id="GO:0048188">
    <property type="term" value="C:Set1C/COMPASS complex"/>
    <property type="evidence" value="ECO:0007669"/>
    <property type="project" value="InterPro"/>
</dbReference>